<proteinExistence type="predicted"/>
<name>A0A5C5VIK3_9BACT</name>
<sequence length="453" mass="47294">MHHSTSFRTGLRLVGTPLRGLVRSTAILTTCLISNAGLAESYSHVSAHPEIQMWTYPNASAAGGASVQSRGPTFAAFLGEDSGTGQTVPVPGSGAGPSRLASVLVATDTSQTVPTGLPLSQYQVDSLRVTVTLVGSLIYEPAGYTLPYDNTLDDLESLINGTDDPGRPIEMYGVGLQGDYSGFGFDDTADPATLQLGDPRWRRFREGEEGYIEGEPAAGQPIAPYQFYAVDAQGRDAENSISGGYSATDPTGETEPFFADALAVGKVYGAGGEELTPGTLMNSGDQLIFEPNLANPGILSYVQQSLANGALGFMFSSLHEPGGQAATAAYPDFYLDDLDVGNNPDGAAPLIELSVTVGEALPGDYDGDGVVDAFDYALWREQFGGPGPEADGNGDGTVDAADYTVWRDNLPPASAATAAPEPSSVAMLGLFGVAMAFCGWAEWFVRPNRNGEG</sequence>
<accession>A0A5C5VIK3</accession>
<dbReference type="EMBL" id="SIHJ01000001">
    <property type="protein sequence ID" value="TWT37595.1"/>
    <property type="molecule type" value="Genomic_DNA"/>
</dbReference>
<dbReference type="Pfam" id="PF00404">
    <property type="entry name" value="Dockerin_1"/>
    <property type="match status" value="1"/>
</dbReference>
<dbReference type="CDD" id="cd14256">
    <property type="entry name" value="Dockerin_I"/>
    <property type="match status" value="1"/>
</dbReference>
<keyword evidence="2" id="KW-1185">Reference proteome</keyword>
<dbReference type="PROSITE" id="PS00018">
    <property type="entry name" value="EF_HAND_1"/>
    <property type="match status" value="2"/>
</dbReference>
<evidence type="ECO:0000313" key="2">
    <source>
        <dbReference type="Proteomes" id="UP000316714"/>
    </source>
</evidence>
<dbReference type="GO" id="GO:0004553">
    <property type="term" value="F:hydrolase activity, hydrolyzing O-glycosyl compounds"/>
    <property type="evidence" value="ECO:0007669"/>
    <property type="project" value="InterPro"/>
</dbReference>
<gene>
    <name evidence="1" type="ORF">KOR34_25490</name>
</gene>
<dbReference type="Proteomes" id="UP000316714">
    <property type="component" value="Unassembled WGS sequence"/>
</dbReference>
<dbReference type="InterPro" id="IPR002105">
    <property type="entry name" value="Dockerin_1_rpt"/>
</dbReference>
<dbReference type="Gene3D" id="1.10.1330.10">
    <property type="entry name" value="Dockerin domain"/>
    <property type="match status" value="1"/>
</dbReference>
<dbReference type="SUPFAM" id="SSF63446">
    <property type="entry name" value="Type I dockerin domain"/>
    <property type="match status" value="1"/>
</dbReference>
<reference evidence="1 2" key="1">
    <citation type="submission" date="2019-02" db="EMBL/GenBank/DDBJ databases">
        <title>Deep-cultivation of Planctomycetes and their phenomic and genomic characterization uncovers novel biology.</title>
        <authorList>
            <person name="Wiegand S."/>
            <person name="Jogler M."/>
            <person name="Boedeker C."/>
            <person name="Pinto D."/>
            <person name="Vollmers J."/>
            <person name="Rivas-Marin E."/>
            <person name="Kohn T."/>
            <person name="Peeters S.H."/>
            <person name="Heuer A."/>
            <person name="Rast P."/>
            <person name="Oberbeckmann S."/>
            <person name="Bunk B."/>
            <person name="Jeske O."/>
            <person name="Meyerdierks A."/>
            <person name="Storesund J.E."/>
            <person name="Kallscheuer N."/>
            <person name="Luecker S."/>
            <person name="Lage O.M."/>
            <person name="Pohl T."/>
            <person name="Merkel B.J."/>
            <person name="Hornburger P."/>
            <person name="Mueller R.-W."/>
            <person name="Bruemmer F."/>
            <person name="Labrenz M."/>
            <person name="Spormann A.M."/>
            <person name="Op Den Camp H."/>
            <person name="Overmann J."/>
            <person name="Amann R."/>
            <person name="Jetten M.S.M."/>
            <person name="Mascher T."/>
            <person name="Medema M.H."/>
            <person name="Devos D.P."/>
            <person name="Kaster A.-K."/>
            <person name="Ovreas L."/>
            <person name="Rohde M."/>
            <person name="Galperin M.Y."/>
            <person name="Jogler C."/>
        </authorList>
    </citation>
    <scope>NUCLEOTIDE SEQUENCE [LARGE SCALE GENOMIC DNA]</scope>
    <source>
        <strain evidence="1 2">KOR34</strain>
    </source>
</reference>
<dbReference type="InterPro" id="IPR036439">
    <property type="entry name" value="Dockerin_dom_sf"/>
</dbReference>
<organism evidence="1 2">
    <name type="scientific">Posidoniimonas corsicana</name>
    <dbReference type="NCBI Taxonomy" id="1938618"/>
    <lineage>
        <taxon>Bacteria</taxon>
        <taxon>Pseudomonadati</taxon>
        <taxon>Planctomycetota</taxon>
        <taxon>Planctomycetia</taxon>
        <taxon>Pirellulales</taxon>
        <taxon>Lacipirellulaceae</taxon>
        <taxon>Posidoniimonas</taxon>
    </lineage>
</organism>
<comment type="caution">
    <text evidence="1">The sequence shown here is derived from an EMBL/GenBank/DDBJ whole genome shotgun (WGS) entry which is preliminary data.</text>
</comment>
<dbReference type="AlphaFoldDB" id="A0A5C5VIK3"/>
<dbReference type="GO" id="GO:0000272">
    <property type="term" value="P:polysaccharide catabolic process"/>
    <property type="evidence" value="ECO:0007669"/>
    <property type="project" value="InterPro"/>
</dbReference>
<evidence type="ECO:0008006" key="3">
    <source>
        <dbReference type="Google" id="ProtNLM"/>
    </source>
</evidence>
<dbReference type="InterPro" id="IPR018247">
    <property type="entry name" value="EF_Hand_1_Ca_BS"/>
</dbReference>
<protein>
    <recommendedName>
        <fullName evidence="3">PEP-CTERM protein-sorting domain-containing protein</fullName>
    </recommendedName>
</protein>
<evidence type="ECO:0000313" key="1">
    <source>
        <dbReference type="EMBL" id="TWT37595.1"/>
    </source>
</evidence>